<organism evidence="3 4">
    <name type="scientific">Olea europaea subsp. europaea</name>
    <dbReference type="NCBI Taxonomy" id="158383"/>
    <lineage>
        <taxon>Eukaryota</taxon>
        <taxon>Viridiplantae</taxon>
        <taxon>Streptophyta</taxon>
        <taxon>Embryophyta</taxon>
        <taxon>Tracheophyta</taxon>
        <taxon>Spermatophyta</taxon>
        <taxon>Magnoliopsida</taxon>
        <taxon>eudicotyledons</taxon>
        <taxon>Gunneridae</taxon>
        <taxon>Pentapetalae</taxon>
        <taxon>asterids</taxon>
        <taxon>lamiids</taxon>
        <taxon>Lamiales</taxon>
        <taxon>Oleaceae</taxon>
        <taxon>Oleeae</taxon>
        <taxon>Olea</taxon>
    </lineage>
</organism>
<gene>
    <name evidence="3" type="ORF">OLEA9_A109295</name>
</gene>
<sequence>MPTRQNISRTQRQVREHSPVSTPTIECRPRGDLVKMNEPNILFVFLFASGLVGIATYLSGLFLIVLVLRASWCELAWRGYAKKTAGLPMLKDRHLIGNHQRTLPWASQSSLAALEAHRELGETFGWMHSRPASQFLDRLPGSKESGSDDADDHRPALDGPAGSPPSEICTHLGVCFSAATFQCPRSCVYSSRLLRCKLAETSMIGSSLSEEVHQVSDQLTTFLSLF</sequence>
<feature type="region of interest" description="Disordered" evidence="1">
    <location>
        <begin position="1"/>
        <end position="23"/>
    </location>
</feature>
<keyword evidence="2" id="KW-0812">Transmembrane</keyword>
<evidence type="ECO:0000313" key="3">
    <source>
        <dbReference type="EMBL" id="CAA2976548.1"/>
    </source>
</evidence>
<comment type="caution">
    <text evidence="3">The sequence shown here is derived from an EMBL/GenBank/DDBJ whole genome shotgun (WGS) entry which is preliminary data.</text>
</comment>
<name>A0A8S0RCY8_OLEEU</name>
<feature type="compositionally biased region" description="Polar residues" evidence="1">
    <location>
        <begin position="1"/>
        <end position="11"/>
    </location>
</feature>
<proteinExistence type="predicted"/>
<keyword evidence="4" id="KW-1185">Reference proteome</keyword>
<accession>A0A8S0RCY8</accession>
<evidence type="ECO:0000256" key="1">
    <source>
        <dbReference type="SAM" id="MobiDB-lite"/>
    </source>
</evidence>
<feature type="transmembrane region" description="Helical" evidence="2">
    <location>
        <begin position="41"/>
        <end position="68"/>
    </location>
</feature>
<feature type="region of interest" description="Disordered" evidence="1">
    <location>
        <begin position="138"/>
        <end position="162"/>
    </location>
</feature>
<evidence type="ECO:0000313" key="4">
    <source>
        <dbReference type="Proteomes" id="UP000594638"/>
    </source>
</evidence>
<dbReference type="Gramene" id="OE9A109295T1">
    <property type="protein sequence ID" value="OE9A109295C1"/>
    <property type="gene ID" value="OE9A109295"/>
</dbReference>
<dbReference type="EMBL" id="CACTIH010002465">
    <property type="protein sequence ID" value="CAA2976548.1"/>
    <property type="molecule type" value="Genomic_DNA"/>
</dbReference>
<evidence type="ECO:0000256" key="2">
    <source>
        <dbReference type="SAM" id="Phobius"/>
    </source>
</evidence>
<keyword evidence="2" id="KW-1133">Transmembrane helix</keyword>
<dbReference type="AlphaFoldDB" id="A0A8S0RCY8"/>
<protein>
    <submittedName>
        <fullName evidence="3">Uncharacterized protein</fullName>
    </submittedName>
</protein>
<dbReference type="Proteomes" id="UP000594638">
    <property type="component" value="Unassembled WGS sequence"/>
</dbReference>
<keyword evidence="2" id="KW-0472">Membrane</keyword>
<reference evidence="3 4" key="1">
    <citation type="submission" date="2019-12" db="EMBL/GenBank/DDBJ databases">
        <authorList>
            <person name="Alioto T."/>
            <person name="Alioto T."/>
            <person name="Gomez Garrido J."/>
        </authorList>
    </citation>
    <scope>NUCLEOTIDE SEQUENCE [LARGE SCALE GENOMIC DNA]</scope>
</reference>